<reference evidence="2" key="1">
    <citation type="journal article" date="2019" name="Nat. Commun.">
        <title>The genome of broomcorn millet.</title>
        <authorList>
            <person name="Zou C."/>
            <person name="Miki D."/>
            <person name="Li D."/>
            <person name="Tang Q."/>
            <person name="Xiao L."/>
            <person name="Rajput S."/>
            <person name="Deng P."/>
            <person name="Jia W."/>
            <person name="Huang R."/>
            <person name="Zhang M."/>
            <person name="Sun Y."/>
            <person name="Hu J."/>
            <person name="Fu X."/>
            <person name="Schnable P.S."/>
            <person name="Li F."/>
            <person name="Zhang H."/>
            <person name="Feng B."/>
            <person name="Zhu X."/>
            <person name="Liu R."/>
            <person name="Schnable J.C."/>
            <person name="Zhu J.-K."/>
            <person name="Zhang H."/>
        </authorList>
    </citation>
    <scope>NUCLEOTIDE SEQUENCE [LARGE SCALE GENOMIC DNA]</scope>
</reference>
<proteinExistence type="predicted"/>
<dbReference type="OrthoDB" id="1748993at2759"/>
<dbReference type="STRING" id="4540.A0A3L6TQQ5"/>
<dbReference type="Proteomes" id="UP000275267">
    <property type="component" value="Unassembled WGS sequence"/>
</dbReference>
<comment type="caution">
    <text evidence="1">The sequence shown here is derived from an EMBL/GenBank/DDBJ whole genome shotgun (WGS) entry which is preliminary data.</text>
</comment>
<gene>
    <name evidence="1" type="ORF">C2845_PM01G43950</name>
</gene>
<evidence type="ECO:0000313" key="2">
    <source>
        <dbReference type="Proteomes" id="UP000275267"/>
    </source>
</evidence>
<keyword evidence="2" id="KW-1185">Reference proteome</keyword>
<evidence type="ECO:0000313" key="1">
    <source>
        <dbReference type="EMBL" id="RLN42589.1"/>
    </source>
</evidence>
<sequence>MLEQVAWPPHFNMVILPQYDGVVDPREFLLKYEAVVESNGGGSAIKVKAFVLALKGSVQHWYASLPKGHIYA</sequence>
<protein>
    <recommendedName>
        <fullName evidence="3">Retrotransposon gag domain-containing protein</fullName>
    </recommendedName>
</protein>
<organism evidence="1 2">
    <name type="scientific">Panicum miliaceum</name>
    <name type="common">Proso millet</name>
    <name type="synonym">Broomcorn millet</name>
    <dbReference type="NCBI Taxonomy" id="4540"/>
    <lineage>
        <taxon>Eukaryota</taxon>
        <taxon>Viridiplantae</taxon>
        <taxon>Streptophyta</taxon>
        <taxon>Embryophyta</taxon>
        <taxon>Tracheophyta</taxon>
        <taxon>Spermatophyta</taxon>
        <taxon>Magnoliopsida</taxon>
        <taxon>Liliopsida</taxon>
        <taxon>Poales</taxon>
        <taxon>Poaceae</taxon>
        <taxon>PACMAD clade</taxon>
        <taxon>Panicoideae</taxon>
        <taxon>Panicodae</taxon>
        <taxon>Paniceae</taxon>
        <taxon>Panicinae</taxon>
        <taxon>Panicum</taxon>
        <taxon>Panicum sect. Panicum</taxon>
    </lineage>
</organism>
<dbReference type="EMBL" id="PQIB02000001">
    <property type="protein sequence ID" value="RLN42589.1"/>
    <property type="molecule type" value="Genomic_DNA"/>
</dbReference>
<evidence type="ECO:0008006" key="3">
    <source>
        <dbReference type="Google" id="ProtNLM"/>
    </source>
</evidence>
<name>A0A3L6TQQ5_PANMI</name>
<accession>A0A3L6TQQ5</accession>
<dbReference type="AlphaFoldDB" id="A0A3L6TQQ5"/>